<dbReference type="InterPro" id="IPR036278">
    <property type="entry name" value="Sialidase_sf"/>
</dbReference>
<dbReference type="AlphaFoldDB" id="A0A0S8GJ46"/>
<sequence>MRLLIVTTLFLFTFLQADAPWIANIRVSTDEPWDTLNQGESCFAVYGDSIFSICNTAERGDVANAPYAYSFDAGQTFAQIPFIDLAPGITWHTDPVIGVDDSGHVHLLMQYSAILMRHYLSRDGGLTWCDTIQVHPYSGVDKPWMIVHNNNVYISWQQVGGDTLGIWFAKSTDYGQSFTAHHIWNRRYINALGMDENENLHLMLVALGGVVYYRKSTDHGDTWLPEVYLGSWSYDPSYGDRAPINSITARGNVVFGTWVNNAVGGWNILGVRSTDGGTTWCAPFVVNDITAGGQCKGWSHFDAYGGLHVIYYHTDDWPTSVSSIWELRYQYSPDSGATFNPSIRVSDTTFVSHANFMGEYHICLSDSEYLYAIWTDGRNGDDNDLYFSKALLSELGVKEIPTVLARHQKILRTSTIWRGNVTLEIRKNTIPVDIRIYNIAGQVVGNIYHGDVSSDLALKLNSNDFPKGIIFLRASCQDKHEVTKIINLGGR</sequence>
<name>A0A0S8GJ46_UNCW3</name>
<dbReference type="CDD" id="cd15482">
    <property type="entry name" value="Sialidase_non-viral"/>
    <property type="match status" value="1"/>
</dbReference>
<protein>
    <recommendedName>
        <fullName evidence="4">Sialidase domain-containing protein</fullName>
    </recommendedName>
</protein>
<evidence type="ECO:0000313" key="2">
    <source>
        <dbReference type="EMBL" id="KPK72283.1"/>
    </source>
</evidence>
<evidence type="ECO:0008006" key="4">
    <source>
        <dbReference type="Google" id="ProtNLM"/>
    </source>
</evidence>
<dbReference type="Gene3D" id="2.120.10.10">
    <property type="match status" value="1"/>
</dbReference>
<dbReference type="EMBL" id="LJUO01000036">
    <property type="protein sequence ID" value="KPK72283.1"/>
    <property type="molecule type" value="Genomic_DNA"/>
</dbReference>
<feature type="chain" id="PRO_5006646940" description="Sialidase domain-containing protein" evidence="1">
    <location>
        <begin position="20"/>
        <end position="491"/>
    </location>
</feature>
<organism evidence="2 3">
    <name type="scientific">candidate division WOR_3 bacterium SM23_60</name>
    <dbReference type="NCBI Taxonomy" id="1703780"/>
    <lineage>
        <taxon>Bacteria</taxon>
        <taxon>Bacteria division WOR-3</taxon>
    </lineage>
</organism>
<accession>A0A0S8GJ46</accession>
<feature type="signal peptide" evidence="1">
    <location>
        <begin position="1"/>
        <end position="19"/>
    </location>
</feature>
<keyword evidence="1" id="KW-0732">Signal</keyword>
<proteinExistence type="predicted"/>
<dbReference type="Proteomes" id="UP000051096">
    <property type="component" value="Unassembled WGS sequence"/>
</dbReference>
<reference evidence="2 3" key="1">
    <citation type="journal article" date="2015" name="Microbiome">
        <title>Genomic resolution of linkages in carbon, nitrogen, and sulfur cycling among widespread estuary sediment bacteria.</title>
        <authorList>
            <person name="Baker B.J."/>
            <person name="Lazar C.S."/>
            <person name="Teske A.P."/>
            <person name="Dick G.J."/>
        </authorList>
    </citation>
    <scope>NUCLEOTIDE SEQUENCE [LARGE SCALE GENOMIC DNA]</scope>
    <source>
        <strain evidence="2">SM23_60</strain>
    </source>
</reference>
<dbReference type="SUPFAM" id="SSF50939">
    <property type="entry name" value="Sialidases"/>
    <property type="match status" value="2"/>
</dbReference>
<gene>
    <name evidence="2" type="ORF">AMJ87_05230</name>
</gene>
<comment type="caution">
    <text evidence="2">The sequence shown here is derived from an EMBL/GenBank/DDBJ whole genome shotgun (WGS) entry which is preliminary data.</text>
</comment>
<evidence type="ECO:0000313" key="3">
    <source>
        <dbReference type="Proteomes" id="UP000051096"/>
    </source>
</evidence>
<evidence type="ECO:0000256" key="1">
    <source>
        <dbReference type="SAM" id="SignalP"/>
    </source>
</evidence>